<dbReference type="GO" id="GO:0000400">
    <property type="term" value="F:four-way junction DNA binding"/>
    <property type="evidence" value="ECO:0007669"/>
    <property type="project" value="TreeGrafter"/>
</dbReference>
<evidence type="ECO:0000256" key="2">
    <source>
        <dbReference type="ARBA" id="ARBA00023242"/>
    </source>
</evidence>
<comment type="caution">
    <text evidence="3">The sequence shown here is derived from an EMBL/GenBank/DDBJ whole genome shotgun (WGS) entry which is preliminary data.</text>
</comment>
<name>A0A9C7Q0R7_9RHOD</name>
<dbReference type="GO" id="GO:0033063">
    <property type="term" value="C:Rad51B-Rad51C-Rad51D-XRCC2 complex"/>
    <property type="evidence" value="ECO:0007669"/>
    <property type="project" value="TreeGrafter"/>
</dbReference>
<dbReference type="Proteomes" id="UP001061958">
    <property type="component" value="Unassembled WGS sequence"/>
</dbReference>
<proteinExistence type="predicted"/>
<dbReference type="InterPro" id="IPR051988">
    <property type="entry name" value="HRR_RAD51_Paralog"/>
</dbReference>
<evidence type="ECO:0000313" key="3">
    <source>
        <dbReference type="EMBL" id="GJQ14383.1"/>
    </source>
</evidence>
<keyword evidence="4" id="KW-1185">Reference proteome</keyword>
<gene>
    <name evidence="3" type="ORF">GpartN1_g6174.t1</name>
</gene>
<reference evidence="3" key="2">
    <citation type="submission" date="2022-01" db="EMBL/GenBank/DDBJ databases">
        <authorList>
            <person name="Hirooka S."/>
            <person name="Miyagishima S.Y."/>
        </authorList>
    </citation>
    <scope>NUCLEOTIDE SEQUENCE</scope>
    <source>
        <strain evidence="3">NBRC 102759</strain>
    </source>
</reference>
<dbReference type="AlphaFoldDB" id="A0A9C7Q0R7"/>
<dbReference type="EMBL" id="BQMJ01000054">
    <property type="protein sequence ID" value="GJQ14383.1"/>
    <property type="molecule type" value="Genomic_DNA"/>
</dbReference>
<keyword evidence="2" id="KW-0539">Nucleus</keyword>
<dbReference type="GO" id="GO:0003697">
    <property type="term" value="F:single-stranded DNA binding"/>
    <property type="evidence" value="ECO:0007669"/>
    <property type="project" value="TreeGrafter"/>
</dbReference>
<dbReference type="Gene3D" id="3.40.50.300">
    <property type="entry name" value="P-loop containing nucleotide triphosphate hydrolases"/>
    <property type="match status" value="1"/>
</dbReference>
<comment type="subcellular location">
    <subcellularLocation>
        <location evidence="1">Nucleus</location>
    </subcellularLocation>
</comment>
<evidence type="ECO:0000256" key="1">
    <source>
        <dbReference type="ARBA" id="ARBA00004123"/>
    </source>
</evidence>
<dbReference type="SUPFAM" id="SSF52540">
    <property type="entry name" value="P-loop containing nucleoside triphosphate hydrolases"/>
    <property type="match status" value="1"/>
</dbReference>
<accession>A0A9C7Q0R7</accession>
<dbReference type="GO" id="GO:0000724">
    <property type="term" value="P:double-strand break repair via homologous recombination"/>
    <property type="evidence" value="ECO:0007669"/>
    <property type="project" value="TreeGrafter"/>
</dbReference>
<protein>
    <submittedName>
        <fullName evidence="3">Uncharacterized protein</fullName>
    </submittedName>
</protein>
<dbReference type="PANTHER" id="PTHR46457">
    <property type="entry name" value="DNA REPAIR PROTEIN RAD51 HOMOLOG 4"/>
    <property type="match status" value="1"/>
</dbReference>
<evidence type="ECO:0000313" key="4">
    <source>
        <dbReference type="Proteomes" id="UP001061958"/>
    </source>
</evidence>
<sequence>MAGLSIHLFTDTEIAQVLESKCGIRRLLDFFQVEDLSYLTEKTGIPLERWKLVQKQILDHFGCTWKTASELETRHPSLASVSGQVESCMLQHVLEHIRSTVIVEVAGGSNCGKSELVYQIALFAILHMPVYLFTTSKRAACARLATLRHWRGPEALELYEKFYMDECRDFYTLCDSLQSLETCLEHIVETDMNSISCKALIIIDGIPLAQMLNLDCTYYERMSWIEFFTYLLKRIAFKYSCSVVVTNNIDRRGEPMFAPRWSYCPDVHILFQNDDSAKYQHQEVEMKHELTITSRWHTQQTCCISVPLEQDEINSDHL</sequence>
<dbReference type="GO" id="GO:0000723">
    <property type="term" value="P:telomere maintenance"/>
    <property type="evidence" value="ECO:0007669"/>
    <property type="project" value="TreeGrafter"/>
</dbReference>
<dbReference type="GO" id="GO:0007131">
    <property type="term" value="P:reciprocal meiotic recombination"/>
    <property type="evidence" value="ECO:0007669"/>
    <property type="project" value="TreeGrafter"/>
</dbReference>
<dbReference type="InterPro" id="IPR027417">
    <property type="entry name" value="P-loop_NTPase"/>
</dbReference>
<organism evidence="3 4">
    <name type="scientific">Galdieria partita</name>
    <dbReference type="NCBI Taxonomy" id="83374"/>
    <lineage>
        <taxon>Eukaryota</taxon>
        <taxon>Rhodophyta</taxon>
        <taxon>Bangiophyceae</taxon>
        <taxon>Galdieriales</taxon>
        <taxon>Galdieriaceae</taxon>
        <taxon>Galdieria</taxon>
    </lineage>
</organism>
<dbReference type="PANTHER" id="PTHR46457:SF1">
    <property type="entry name" value="DNA REPAIR PROTEIN RAD51 HOMOLOG 4"/>
    <property type="match status" value="1"/>
</dbReference>
<reference evidence="3" key="1">
    <citation type="journal article" date="2022" name="Proc. Natl. Acad. Sci. U.S.A.">
        <title>Life cycle and functional genomics of the unicellular red alga Galdieria for elucidating algal and plant evolution and industrial use.</title>
        <authorList>
            <person name="Hirooka S."/>
            <person name="Itabashi T."/>
            <person name="Ichinose T.M."/>
            <person name="Onuma R."/>
            <person name="Fujiwara T."/>
            <person name="Yamashita S."/>
            <person name="Jong L.W."/>
            <person name="Tomita R."/>
            <person name="Iwane A.H."/>
            <person name="Miyagishima S.Y."/>
        </authorList>
    </citation>
    <scope>NUCLEOTIDE SEQUENCE</scope>
    <source>
        <strain evidence="3">NBRC 102759</strain>
    </source>
</reference>
<dbReference type="GO" id="GO:0042148">
    <property type="term" value="P:DNA strand invasion"/>
    <property type="evidence" value="ECO:0007669"/>
    <property type="project" value="TreeGrafter"/>
</dbReference>
<dbReference type="GO" id="GO:0005815">
    <property type="term" value="C:microtubule organizing center"/>
    <property type="evidence" value="ECO:0007669"/>
    <property type="project" value="TreeGrafter"/>
</dbReference>
<dbReference type="OrthoDB" id="10318530at2759"/>
<dbReference type="GO" id="GO:0005657">
    <property type="term" value="C:replication fork"/>
    <property type="evidence" value="ECO:0007669"/>
    <property type="project" value="TreeGrafter"/>
</dbReference>
<dbReference type="GO" id="GO:0008094">
    <property type="term" value="F:ATP-dependent activity, acting on DNA"/>
    <property type="evidence" value="ECO:0007669"/>
    <property type="project" value="TreeGrafter"/>
</dbReference>